<sequence>MKTEGPRTAVLLQDACYSHRYIRSTDLSAIVERPERLRALKVGLAGGIARIEEISRSGLHVFGSPGDNLDREDRKPRPETQMKQEDDTDLTSALQKLTLAASPSRELTTTVVDIIHSTASASLASHPAAQFIHGDDPSDQILPSYSGGEYVEKLIKLSRESEDAVRKGESEIPIGLSQGDLYLCPGSLEAIQGALGTVCEAIDTVVRASRHKPSSPSETIPLGEPSSISQAPPAHAAPVERSDVPQTTEPSSSDYASHATRAFVAIRPPGHHCGDDTPSGFCFVNNVAVAAAHAYLTHGITRIAILDIDLHHGNGTQAIAWRINEETYRAELEAAARFASEGDVKPETNEQKKRLRIFYGSLHDVLSYPCEDGDPLLVQAASVVLRGAHGQHVENIHLAPYTSAEDFWNTLYPGPYSQLLRSAEAFLTGDGSTPDDCLVLISCGFDASEHEHASMSRHGRNVPTAFFHAFARDARRLADRCANERLVSVLEGGYSDRALVSGAMAHLMGLVGELDREDRALKVEGKENEGVERWWDVKKLEMLENATKKRRGGRPSNSGPSSQSNEDAQWLERSLAILNAIDPPGARTPPRSRAVPLGKTTPSMVLRERKAGATGVEGTGISASASSGSVGSASGGSNRGRGKGTPRGTPRGKGAAQVQGRTDGSAQDESVSVDGGLMKNITLGSEPRTGGYGESNGGMTAAAAVDVPKKLPRVVLRVKDPDVTS</sequence>
<dbReference type="GO" id="GO:0005634">
    <property type="term" value="C:nucleus"/>
    <property type="evidence" value="ECO:0007669"/>
    <property type="project" value="TreeGrafter"/>
</dbReference>
<dbReference type="InterPro" id="IPR037138">
    <property type="entry name" value="His_deacetylse_dom_sf"/>
</dbReference>
<dbReference type="InterPro" id="IPR023801">
    <property type="entry name" value="His_deacetylse_dom"/>
</dbReference>
<organism evidence="3 4">
    <name type="scientific">Rickenella mellea</name>
    <dbReference type="NCBI Taxonomy" id="50990"/>
    <lineage>
        <taxon>Eukaryota</taxon>
        <taxon>Fungi</taxon>
        <taxon>Dikarya</taxon>
        <taxon>Basidiomycota</taxon>
        <taxon>Agaricomycotina</taxon>
        <taxon>Agaricomycetes</taxon>
        <taxon>Hymenochaetales</taxon>
        <taxon>Rickenellaceae</taxon>
        <taxon>Rickenella</taxon>
    </lineage>
</organism>
<feature type="domain" description="Histone deacetylase" evidence="2">
    <location>
        <begin position="132"/>
        <end position="507"/>
    </location>
</feature>
<feature type="region of interest" description="Disordered" evidence="1">
    <location>
        <begin position="208"/>
        <end position="255"/>
    </location>
</feature>
<feature type="compositionally biased region" description="Polar residues" evidence="1">
    <location>
        <begin position="659"/>
        <end position="670"/>
    </location>
</feature>
<feature type="region of interest" description="Disordered" evidence="1">
    <location>
        <begin position="61"/>
        <end position="89"/>
    </location>
</feature>
<feature type="compositionally biased region" description="Gly residues" evidence="1">
    <location>
        <begin position="633"/>
        <end position="645"/>
    </location>
</feature>
<dbReference type="STRING" id="50990.A0A4Y7PRU6"/>
<feature type="region of interest" description="Disordered" evidence="1">
    <location>
        <begin position="546"/>
        <end position="568"/>
    </location>
</feature>
<dbReference type="PRINTS" id="PR01270">
    <property type="entry name" value="HDASUPER"/>
</dbReference>
<dbReference type="PANTHER" id="PTHR47558:SF1">
    <property type="entry name" value="HISTONE DEACETYLASE HOS3"/>
    <property type="match status" value="1"/>
</dbReference>
<dbReference type="EMBL" id="ML170217">
    <property type="protein sequence ID" value="TDL17761.1"/>
    <property type="molecule type" value="Genomic_DNA"/>
</dbReference>
<dbReference type="SUPFAM" id="SSF52768">
    <property type="entry name" value="Arginase/deacetylase"/>
    <property type="match status" value="1"/>
</dbReference>
<evidence type="ECO:0000259" key="2">
    <source>
        <dbReference type="Pfam" id="PF00850"/>
    </source>
</evidence>
<accession>A0A4Y7PRU6</accession>
<feature type="compositionally biased region" description="Polar residues" evidence="1">
    <location>
        <begin position="244"/>
        <end position="255"/>
    </location>
</feature>
<dbReference type="Gene3D" id="3.40.800.20">
    <property type="entry name" value="Histone deacetylase domain"/>
    <property type="match status" value="1"/>
</dbReference>
<dbReference type="AlphaFoldDB" id="A0A4Y7PRU6"/>
<keyword evidence="4" id="KW-1185">Reference proteome</keyword>
<dbReference type="PANTHER" id="PTHR47558">
    <property type="entry name" value="HISTONE DEACETYLASE HOS3"/>
    <property type="match status" value="1"/>
</dbReference>
<dbReference type="Proteomes" id="UP000294933">
    <property type="component" value="Unassembled WGS sequence"/>
</dbReference>
<evidence type="ECO:0000313" key="4">
    <source>
        <dbReference type="Proteomes" id="UP000294933"/>
    </source>
</evidence>
<feature type="region of interest" description="Disordered" evidence="1">
    <location>
        <begin position="581"/>
        <end position="699"/>
    </location>
</feature>
<proteinExistence type="predicted"/>
<dbReference type="GO" id="GO:0010468">
    <property type="term" value="P:regulation of gene expression"/>
    <property type="evidence" value="ECO:0007669"/>
    <property type="project" value="UniProtKB-ARBA"/>
</dbReference>
<dbReference type="VEuPathDB" id="FungiDB:BD410DRAFT_807115"/>
<dbReference type="Pfam" id="PF00850">
    <property type="entry name" value="Hist_deacetyl"/>
    <property type="match status" value="1"/>
</dbReference>
<evidence type="ECO:0000313" key="3">
    <source>
        <dbReference type="EMBL" id="TDL17761.1"/>
    </source>
</evidence>
<protein>
    <submittedName>
        <fullName evidence="3">Arginase/deacetylase</fullName>
    </submittedName>
</protein>
<dbReference type="GO" id="GO:0004407">
    <property type="term" value="F:histone deacetylase activity"/>
    <property type="evidence" value="ECO:0007669"/>
    <property type="project" value="TreeGrafter"/>
</dbReference>
<reference evidence="3 4" key="1">
    <citation type="submission" date="2018-06" db="EMBL/GenBank/DDBJ databases">
        <title>A transcriptomic atlas of mushroom development highlights an independent origin of complex multicellularity.</title>
        <authorList>
            <consortium name="DOE Joint Genome Institute"/>
            <person name="Krizsan K."/>
            <person name="Almasi E."/>
            <person name="Merenyi Z."/>
            <person name="Sahu N."/>
            <person name="Viragh M."/>
            <person name="Koszo T."/>
            <person name="Mondo S."/>
            <person name="Kiss B."/>
            <person name="Balint B."/>
            <person name="Kues U."/>
            <person name="Barry K."/>
            <person name="Hegedus J.C."/>
            <person name="Henrissat B."/>
            <person name="Johnson J."/>
            <person name="Lipzen A."/>
            <person name="Ohm R."/>
            <person name="Nagy I."/>
            <person name="Pangilinan J."/>
            <person name="Yan J."/>
            <person name="Xiong Y."/>
            <person name="Grigoriev I.V."/>
            <person name="Hibbett D.S."/>
            <person name="Nagy L.G."/>
        </authorList>
    </citation>
    <scope>NUCLEOTIDE SEQUENCE [LARGE SCALE GENOMIC DNA]</scope>
    <source>
        <strain evidence="3 4">SZMC22713</strain>
    </source>
</reference>
<feature type="compositionally biased region" description="Low complexity" evidence="1">
    <location>
        <begin position="619"/>
        <end position="632"/>
    </location>
</feature>
<dbReference type="InterPro" id="IPR000286">
    <property type="entry name" value="HDACs"/>
</dbReference>
<name>A0A4Y7PRU6_9AGAM</name>
<dbReference type="InterPro" id="IPR023696">
    <property type="entry name" value="Ureohydrolase_dom_sf"/>
</dbReference>
<feature type="compositionally biased region" description="Basic and acidic residues" evidence="1">
    <location>
        <begin position="68"/>
        <end position="85"/>
    </location>
</feature>
<feature type="compositionally biased region" description="Low complexity" evidence="1">
    <location>
        <begin position="554"/>
        <end position="565"/>
    </location>
</feature>
<gene>
    <name evidence="3" type="ORF">BD410DRAFT_807115</name>
</gene>
<dbReference type="OrthoDB" id="5232919at2759"/>
<evidence type="ECO:0000256" key="1">
    <source>
        <dbReference type="SAM" id="MobiDB-lite"/>
    </source>
</evidence>
<dbReference type="InterPro" id="IPR053244">
    <property type="entry name" value="HDAC_HD_type_1"/>
</dbReference>